<evidence type="ECO:0000256" key="1">
    <source>
        <dbReference type="ARBA" id="ARBA00005277"/>
    </source>
</evidence>
<reference evidence="2" key="1">
    <citation type="submission" date="2025-08" db="UniProtKB">
        <authorList>
            <consortium name="Ensembl"/>
        </authorList>
    </citation>
    <scope>IDENTIFICATION</scope>
</reference>
<dbReference type="InterPro" id="IPR032743">
    <property type="entry name" value="FAM47"/>
</dbReference>
<dbReference type="GO" id="GO:0045815">
    <property type="term" value="P:transcription initiation-coupled chromatin remodeling"/>
    <property type="evidence" value="ECO:0007669"/>
    <property type="project" value="TreeGrafter"/>
</dbReference>
<name>A0A8C8ZQF1_PROSS</name>
<reference evidence="2" key="2">
    <citation type="submission" date="2025-09" db="UniProtKB">
        <authorList>
            <consortium name="Ensembl"/>
        </authorList>
    </citation>
    <scope>IDENTIFICATION</scope>
</reference>
<dbReference type="Ensembl" id="ENSPSMT00000019534.1">
    <property type="protein sequence ID" value="ENSPSMP00000016801.1"/>
    <property type="gene ID" value="ENSPSMG00000011993.1"/>
</dbReference>
<accession>A0A8C8ZQF1</accession>
<organism evidence="2 3">
    <name type="scientific">Prolemur simus</name>
    <name type="common">Greater bamboo lemur</name>
    <name type="synonym">Hapalemur simus</name>
    <dbReference type="NCBI Taxonomy" id="1328070"/>
    <lineage>
        <taxon>Eukaryota</taxon>
        <taxon>Metazoa</taxon>
        <taxon>Chordata</taxon>
        <taxon>Craniata</taxon>
        <taxon>Vertebrata</taxon>
        <taxon>Euteleostomi</taxon>
        <taxon>Mammalia</taxon>
        <taxon>Eutheria</taxon>
        <taxon>Euarchontoglires</taxon>
        <taxon>Primates</taxon>
        <taxon>Strepsirrhini</taxon>
        <taxon>Lemuriformes</taxon>
        <taxon>Lemuridae</taxon>
        <taxon>Prolemur</taxon>
    </lineage>
</organism>
<keyword evidence="3" id="KW-1185">Reference proteome</keyword>
<protein>
    <recommendedName>
        <fullName evidence="4">Protein FAM47E</fullName>
    </recommendedName>
</protein>
<sequence>LLLKVLEVLDPDRRLEDTWAYCQDARKRTKAHPELFRKSSTQVHLGLPKKIAVSHSGQWLYEEKPRKMDLLHEDGPLLYENVRRGVRDFCSWATALGSSNIDEEFILRQFDIDCRNKPSQDVLHTLRPNRVPLQLKHRVGLNKQQELESFQKLDRERKLQKPQNPYKPQRVKMRYGAWYLDTKLWRRQRADEPLVDPKVSHKAQDENFKKGLQEQEEFLADLPGTVAFKDFILSRGYRMPRFLEKMYPRKECKRACKKTSIKLTQA</sequence>
<dbReference type="PANTHER" id="PTHR46449:SF3">
    <property type="entry name" value="PROTEIN FAM47E"/>
    <property type="match status" value="1"/>
</dbReference>
<proteinExistence type="inferred from homology"/>
<dbReference type="GeneTree" id="ENSGT00940000162425"/>
<evidence type="ECO:0000313" key="3">
    <source>
        <dbReference type="Proteomes" id="UP000694414"/>
    </source>
</evidence>
<dbReference type="AlphaFoldDB" id="A0A8C8ZQF1"/>
<dbReference type="PANTHER" id="PTHR46449">
    <property type="entry name" value="ZGC:158260"/>
    <property type="match status" value="1"/>
</dbReference>
<dbReference type="GO" id="GO:0000785">
    <property type="term" value="C:chromatin"/>
    <property type="evidence" value="ECO:0007669"/>
    <property type="project" value="TreeGrafter"/>
</dbReference>
<evidence type="ECO:0008006" key="4">
    <source>
        <dbReference type="Google" id="ProtNLM"/>
    </source>
</evidence>
<dbReference type="Proteomes" id="UP000694414">
    <property type="component" value="Unplaced"/>
</dbReference>
<evidence type="ECO:0000313" key="2">
    <source>
        <dbReference type="Ensembl" id="ENSPSMP00000016801.1"/>
    </source>
</evidence>
<comment type="similarity">
    <text evidence="1">Belongs to the FAM47 family.</text>
</comment>